<name>A0A9W7BG40_9STRA</name>
<evidence type="ECO:0000256" key="3">
    <source>
        <dbReference type="ARBA" id="ARBA00022692"/>
    </source>
</evidence>
<feature type="transmembrane region" description="Helical" evidence="6">
    <location>
        <begin position="339"/>
        <end position="360"/>
    </location>
</feature>
<comment type="similarity">
    <text evidence="2 6">Belongs to the CTL (choline transporter-like) family.</text>
</comment>
<dbReference type="GO" id="GO:0005886">
    <property type="term" value="C:plasma membrane"/>
    <property type="evidence" value="ECO:0007669"/>
    <property type="project" value="UniProtKB-SubCell"/>
</dbReference>
<evidence type="ECO:0000256" key="1">
    <source>
        <dbReference type="ARBA" id="ARBA00004141"/>
    </source>
</evidence>
<comment type="caution">
    <text evidence="7">The sequence shown here is derived from an EMBL/GenBank/DDBJ whole genome shotgun (WGS) entry which is preliminary data.</text>
</comment>
<keyword evidence="4 6" id="KW-1133">Transmembrane helix</keyword>
<evidence type="ECO:0000256" key="5">
    <source>
        <dbReference type="ARBA" id="ARBA00023136"/>
    </source>
</evidence>
<sequence length="663" mass="73330">MAPVNPDDTIPTKVKFKDNERRFTDVSCAGLFLIALTLFFCLGFALVGSSVPVFVIGEDGAGLKLSDERMAEAEECCANAKAENIGNPEYYDNAIGICYYMETGDRRHLTGSDDSDFPEDGNIFEAFTLSPEIPATLISGAMAIAVVWVVLLRAFATPIVFATEFLKIVCFIYIASKTPDPTSKIVFFAVAFLYACFIVWKRERLQFAGKIISHSALALQKNPSMFMGLLCVKAFYILEAYCFILFMSKSVEVQGIESFSYAGMTYDGNGVPSGSYVQHGCEFKEAAWAGMARNIIMFVWGWSVMFFTQARLSIVAYMIGSWHFHPQDMPSAGQAIKMTMTKGLGTVSFSAIILAIIQEIKKRLKFKWYHHCGPQCVVTAPMAVLACLISYLLETCFKMLTKFTLIIHVFSGLNFLNSAKKCFKLMGRHFEGGFITDYASTTVLQLGCYIFSLGITFAAWAWLDETYNWDTMPDPTNDGEDGGSSAIFFYIWLFYICFNLYYPVLSIFGIILLDMLLDQVMDLNRKYWVAPVAATFVGIVSMLFFQYVAGIILDTVDVCFVCYAVDKDNEVEGLAKSEFTIMIQELPGYKKEPNPDFNTSPNTTLLVLNPNNGQMGAQQTGTGGAPQLLSFSQAAVGQPVAVVGQVVQPAGGQVQMGTAPNMY</sequence>
<proteinExistence type="inferred from homology"/>
<feature type="transmembrane region" description="Helical" evidence="6">
    <location>
        <begin position="372"/>
        <end position="393"/>
    </location>
</feature>
<feature type="transmembrane region" description="Helical" evidence="6">
    <location>
        <begin position="159"/>
        <end position="176"/>
    </location>
</feature>
<evidence type="ECO:0000256" key="4">
    <source>
        <dbReference type="ARBA" id="ARBA00022989"/>
    </source>
</evidence>
<feature type="transmembrane region" description="Helical" evidence="6">
    <location>
        <begin position="295"/>
        <end position="319"/>
    </location>
</feature>
<reference evidence="8" key="1">
    <citation type="journal article" date="2023" name="Commun. Biol.">
        <title>Genome analysis of Parmales, the sister group of diatoms, reveals the evolutionary specialization of diatoms from phago-mixotrophs to photoautotrophs.</title>
        <authorList>
            <person name="Ban H."/>
            <person name="Sato S."/>
            <person name="Yoshikawa S."/>
            <person name="Yamada K."/>
            <person name="Nakamura Y."/>
            <person name="Ichinomiya M."/>
            <person name="Sato N."/>
            <person name="Blanc-Mathieu R."/>
            <person name="Endo H."/>
            <person name="Kuwata A."/>
            <person name="Ogata H."/>
        </authorList>
    </citation>
    <scope>NUCLEOTIDE SEQUENCE [LARGE SCALE GENOMIC DNA]</scope>
    <source>
        <strain evidence="8">NIES 3701</strain>
    </source>
</reference>
<dbReference type="PANTHER" id="PTHR12385:SF88">
    <property type="entry name" value="CHOLINE TRANSPORTER-LIKE PROTEIN CTL1"/>
    <property type="match status" value="1"/>
</dbReference>
<organism evidence="7 8">
    <name type="scientific">Triparma strigata</name>
    <dbReference type="NCBI Taxonomy" id="1606541"/>
    <lineage>
        <taxon>Eukaryota</taxon>
        <taxon>Sar</taxon>
        <taxon>Stramenopiles</taxon>
        <taxon>Ochrophyta</taxon>
        <taxon>Bolidophyceae</taxon>
        <taxon>Parmales</taxon>
        <taxon>Triparmaceae</taxon>
        <taxon>Triparma</taxon>
    </lineage>
</organism>
<feature type="transmembrane region" description="Helical" evidence="6">
    <location>
        <begin position="438"/>
        <end position="463"/>
    </location>
</feature>
<feature type="transmembrane region" description="Helical" evidence="6">
    <location>
        <begin position="133"/>
        <end position="152"/>
    </location>
</feature>
<evidence type="ECO:0000256" key="2">
    <source>
        <dbReference type="ARBA" id="ARBA00007168"/>
    </source>
</evidence>
<feature type="transmembrane region" description="Helical" evidence="6">
    <location>
        <begin position="399"/>
        <end position="417"/>
    </location>
</feature>
<evidence type="ECO:0000313" key="8">
    <source>
        <dbReference type="Proteomes" id="UP001165085"/>
    </source>
</evidence>
<dbReference type="GO" id="GO:0022857">
    <property type="term" value="F:transmembrane transporter activity"/>
    <property type="evidence" value="ECO:0007669"/>
    <property type="project" value="UniProtKB-UniRule"/>
</dbReference>
<keyword evidence="3 6" id="KW-0812">Transmembrane</keyword>
<protein>
    <recommendedName>
        <fullName evidence="6">Choline transporter-like protein</fullName>
    </recommendedName>
</protein>
<gene>
    <name evidence="7" type="ORF">TrST_g2008</name>
</gene>
<dbReference type="AlphaFoldDB" id="A0A9W7BG40"/>
<keyword evidence="5 6" id="KW-0472">Membrane</keyword>
<evidence type="ECO:0000256" key="6">
    <source>
        <dbReference type="RuleBase" id="RU368066"/>
    </source>
</evidence>
<dbReference type="InterPro" id="IPR007603">
    <property type="entry name" value="Choline_transptr-like"/>
</dbReference>
<dbReference type="EMBL" id="BRXY01000310">
    <property type="protein sequence ID" value="GMH86093.1"/>
    <property type="molecule type" value="Genomic_DNA"/>
</dbReference>
<dbReference type="Proteomes" id="UP001165085">
    <property type="component" value="Unassembled WGS sequence"/>
</dbReference>
<feature type="transmembrane region" description="Helical" evidence="6">
    <location>
        <begin position="182"/>
        <end position="200"/>
    </location>
</feature>
<feature type="transmembrane region" description="Helical" evidence="6">
    <location>
        <begin position="528"/>
        <end position="553"/>
    </location>
</feature>
<comment type="subcellular location">
    <subcellularLocation>
        <location evidence="6">Cell membrane</location>
        <topology evidence="6">Multi-pass membrane protein</topology>
    </subcellularLocation>
    <subcellularLocation>
        <location evidence="1">Membrane</location>
        <topology evidence="1">Multi-pass membrane protein</topology>
    </subcellularLocation>
</comment>
<feature type="transmembrane region" description="Helical" evidence="6">
    <location>
        <begin position="23"/>
        <end position="47"/>
    </location>
</feature>
<feature type="transmembrane region" description="Helical" evidence="6">
    <location>
        <begin position="487"/>
        <end position="516"/>
    </location>
</feature>
<comment type="function">
    <text evidence="6">Choline transporter.</text>
</comment>
<dbReference type="OrthoDB" id="431402at2759"/>
<dbReference type="Pfam" id="PF04515">
    <property type="entry name" value="Choline_transpo"/>
    <property type="match status" value="1"/>
</dbReference>
<keyword evidence="8" id="KW-1185">Reference proteome</keyword>
<evidence type="ECO:0000313" key="7">
    <source>
        <dbReference type="EMBL" id="GMH86093.1"/>
    </source>
</evidence>
<dbReference type="PANTHER" id="PTHR12385">
    <property type="entry name" value="CHOLINE TRANSPORTER-LIKE (SLC FAMILY 44)"/>
    <property type="match status" value="1"/>
</dbReference>
<accession>A0A9W7BG40</accession>